<dbReference type="NCBIfam" id="NF005637">
    <property type="entry name" value="PRK07396.1"/>
    <property type="match status" value="1"/>
</dbReference>
<dbReference type="PANTHER" id="PTHR43113:SF1">
    <property type="entry name" value="1,4-DIHYDROXY-2-NAPHTHOYL-COA SYNTHASE, PEROXISOMAL"/>
    <property type="match status" value="1"/>
</dbReference>
<comment type="caution">
    <text evidence="5">Lacks conserved residue(s) required for the propagation of feature annotation.</text>
</comment>
<comment type="cofactor">
    <cofactor evidence="5">
        <name>hydrogencarbonate</name>
        <dbReference type="ChEBI" id="CHEBI:17544"/>
    </cofactor>
</comment>
<feature type="binding site" evidence="5">
    <location>
        <begin position="158"/>
        <end position="160"/>
    </location>
    <ligand>
        <name>hydrogencarbonate</name>
        <dbReference type="ChEBI" id="CHEBI:17544"/>
    </ligand>
</feature>
<evidence type="ECO:0000256" key="2">
    <source>
        <dbReference type="ARBA" id="ARBA00023239"/>
    </source>
</evidence>
<dbReference type="GO" id="GO:0008935">
    <property type="term" value="F:1,4-dihydroxy-2-naphthoyl-CoA synthase activity"/>
    <property type="evidence" value="ECO:0007669"/>
    <property type="project" value="UniProtKB-UniRule"/>
</dbReference>
<dbReference type="PROSITE" id="PS00166">
    <property type="entry name" value="ENOYL_COA_HYDRATASE"/>
    <property type="match status" value="1"/>
</dbReference>
<evidence type="ECO:0000256" key="1">
    <source>
        <dbReference type="ARBA" id="ARBA00000177"/>
    </source>
</evidence>
<feature type="site" description="Important for catalysis" evidence="5">
    <location>
        <position position="262"/>
    </location>
</feature>
<comment type="pathway">
    <text evidence="5">Quinol/quinone metabolism; 1,4-dihydroxy-2-naphthoate biosynthesis; 1,4-dihydroxy-2-naphthoate from chorismate: step 6/7.</text>
</comment>
<reference evidence="6" key="1">
    <citation type="submission" date="2018-08" db="EMBL/GenBank/DDBJ databases">
        <title>Murine metabolic-syndrome-specific gut microbial biobank.</title>
        <authorList>
            <person name="Liu C."/>
        </authorList>
    </citation>
    <scope>NUCLEOTIDE SEQUENCE [LARGE SCALE GENOMIC DNA]</scope>
    <source>
        <strain evidence="6">Z82</strain>
    </source>
</reference>
<dbReference type="InterPro" id="IPR010198">
    <property type="entry name" value="DHNA-CoA_synthase_MenB"/>
</dbReference>
<name>A0A7C9NZV1_9BACT</name>
<protein>
    <recommendedName>
        <fullName evidence="4 5">1,4-dihydroxy-2-naphthoyl-CoA synthase</fullName>
        <shortName evidence="5">DHNA-CoA synthase</shortName>
        <ecNumber evidence="4 5">4.1.3.36</ecNumber>
    </recommendedName>
</protein>
<dbReference type="NCBIfam" id="TIGR01929">
    <property type="entry name" value="menB"/>
    <property type="match status" value="1"/>
</dbReference>
<feature type="binding site" description="in other chain" evidence="5">
    <location>
        <position position="101"/>
    </location>
    <ligand>
        <name>substrate</name>
        <note>ligand shared between two neighboring subunits</note>
    </ligand>
</feature>
<dbReference type="CDD" id="cd06558">
    <property type="entry name" value="crotonase-like"/>
    <property type="match status" value="1"/>
</dbReference>
<dbReference type="FunFam" id="3.90.226.10:FF:000003">
    <property type="entry name" value="1,4-dihydroxy-2-naphthoyl-CoA synthase"/>
    <property type="match status" value="1"/>
</dbReference>
<feature type="binding site" description="in other chain" evidence="5">
    <location>
        <position position="44"/>
    </location>
    <ligand>
        <name>substrate</name>
        <note>ligand shared between two neighboring subunits</note>
    </ligand>
</feature>
<dbReference type="SUPFAM" id="SSF52096">
    <property type="entry name" value="ClpP/crotonase"/>
    <property type="match status" value="1"/>
</dbReference>
<feature type="binding site" description="in other chain" evidence="5">
    <location>
        <position position="165"/>
    </location>
    <ligand>
        <name>substrate</name>
        <note>ligand shared between two neighboring subunits</note>
    </ligand>
</feature>
<dbReference type="InterPro" id="IPR029045">
    <property type="entry name" value="ClpP/crotonase-like_dom_sf"/>
</dbReference>
<dbReference type="InterPro" id="IPR014748">
    <property type="entry name" value="Enoyl-CoA_hydra_C"/>
</dbReference>
<organism evidence="6">
    <name type="scientific">Muribaculaceae bacterium Z82</name>
    <dbReference type="NCBI Taxonomy" id="2304548"/>
    <lineage>
        <taxon>Bacteria</taxon>
        <taxon>Pseudomonadati</taxon>
        <taxon>Bacteroidota</taxon>
        <taxon>Bacteroidia</taxon>
        <taxon>Bacteroidales</taxon>
        <taxon>Muribaculaceae</taxon>
    </lineage>
</organism>
<feature type="binding site" evidence="5">
    <location>
        <position position="277"/>
    </location>
    <ligand>
        <name>substrate</name>
        <note>ligand shared between two neighboring subunits</note>
    </ligand>
</feature>
<feature type="site" description="Important for catalysis" evidence="5">
    <location>
        <position position="101"/>
    </location>
</feature>
<evidence type="ECO:0000256" key="4">
    <source>
        <dbReference type="ARBA" id="ARBA00066833"/>
    </source>
</evidence>
<comment type="caution">
    <text evidence="6">The sequence shown here is derived from an EMBL/GenBank/DDBJ whole genome shotgun (WGS) entry which is preliminary data.</text>
</comment>
<dbReference type="UniPathway" id="UPA00079"/>
<dbReference type="HAMAP" id="MF_01934">
    <property type="entry name" value="MenB"/>
    <property type="match status" value="1"/>
</dbReference>
<accession>A0A7C9NZV1</accession>
<keyword evidence="5" id="KW-0474">Menaquinone biosynthesis</keyword>
<sequence length="289" mass="31257">MAHDTHDASQSETFAWKAGKAYREIIYETMDGIAKITINRPHRRNAFTPLTVAELYDAFSEARDDASVGVIILTGANHDGRPEDQAFCSGGDQKVRGNGGYVGEDNIPRLNVLDLQRLIRVVPKPVIAMVNGYSIGGGNILQLLCDLTIAAETAKFGQTGPKVGSFDAGYGAGYLAAVVGQKKAREIWFLCRQYTAAEAEAMGMANKVVPFDQLEAECVAWAREMLALSPTALRLMKASLNAATDGVAGLQQLGGDATLLFYTTDEAKEGRDAFKEKRTPDFGQFPVFP</sequence>
<gene>
    <name evidence="5" type="primary">menB</name>
    <name evidence="6" type="ORF">D1639_08330</name>
</gene>
<dbReference type="FunFam" id="1.10.12.10:FF:000003">
    <property type="entry name" value="1,4-dihydroxy-2-naphthoyl-CoA synthase"/>
    <property type="match status" value="1"/>
</dbReference>
<dbReference type="UniPathway" id="UPA01057">
    <property type="reaction ID" value="UER00167"/>
</dbReference>
<feature type="binding site" evidence="5">
    <location>
        <position position="262"/>
    </location>
    <ligand>
        <name>substrate</name>
        <note>ligand shared between two neighboring subunits</note>
    </ligand>
</feature>
<proteinExistence type="inferred from homology"/>
<dbReference type="GO" id="GO:0009234">
    <property type="term" value="P:menaquinone biosynthetic process"/>
    <property type="evidence" value="ECO:0007669"/>
    <property type="project" value="UniProtKB-UniRule"/>
</dbReference>
<feature type="binding site" description="in other chain" evidence="5">
    <location>
        <begin position="133"/>
        <end position="137"/>
    </location>
    <ligand>
        <name>substrate</name>
        <note>ligand shared between two neighboring subunits</note>
    </ligand>
</feature>
<comment type="function">
    <text evidence="3 5">Converts o-succinylbenzoyl-CoA (OSB-CoA) to 1,4-dihydroxy-2-naphthoyl-CoA (DHNA-CoA).</text>
</comment>
<evidence type="ECO:0000256" key="5">
    <source>
        <dbReference type="HAMAP-Rule" id="MF_01934"/>
    </source>
</evidence>
<comment type="pathway">
    <text evidence="5">Quinol/quinone metabolism; menaquinone biosynthesis.</text>
</comment>
<feature type="binding site" description="in other chain" evidence="5">
    <location>
        <begin position="89"/>
        <end position="93"/>
    </location>
    <ligand>
        <name>substrate</name>
        <note>ligand shared between two neighboring subunits</note>
    </ligand>
</feature>
<dbReference type="Gene3D" id="1.10.12.10">
    <property type="entry name" value="Lyase 2-enoyl-coa Hydratase, Chain A, domain 2"/>
    <property type="match status" value="1"/>
</dbReference>
<comment type="similarity">
    <text evidence="5">Belongs to the enoyl-CoA hydratase/isomerase family. MenB subfamily.</text>
</comment>
<comment type="catalytic activity">
    <reaction evidence="1 5">
        <text>2-succinylbenzoyl-CoA + H(+) = 1,4-dihydroxy-2-naphthoyl-CoA + H2O</text>
        <dbReference type="Rhea" id="RHEA:26562"/>
        <dbReference type="ChEBI" id="CHEBI:15377"/>
        <dbReference type="ChEBI" id="CHEBI:15378"/>
        <dbReference type="ChEBI" id="CHEBI:57364"/>
        <dbReference type="ChEBI" id="CHEBI:58897"/>
        <dbReference type="EC" id="4.1.3.36"/>
    </reaction>
</comment>
<feature type="binding site" description="in other chain" evidence="5">
    <location>
        <position position="159"/>
    </location>
    <ligand>
        <name>substrate</name>
        <note>ligand shared between two neighboring subunits</note>
    </ligand>
</feature>
<evidence type="ECO:0000256" key="3">
    <source>
        <dbReference type="ARBA" id="ARBA00054238"/>
    </source>
</evidence>
<dbReference type="InterPro" id="IPR018376">
    <property type="entry name" value="Enoyl-CoA_hyd/isom_CS"/>
</dbReference>
<dbReference type="PANTHER" id="PTHR43113">
    <property type="entry name" value="NUCLEOSIDE-DIPHOSPHATE-SUGAR EPIMERASE"/>
    <property type="match status" value="1"/>
</dbReference>
<dbReference type="Gene3D" id="3.90.226.10">
    <property type="entry name" value="2-enoyl-CoA Hydratase, Chain A, domain 1"/>
    <property type="match status" value="1"/>
</dbReference>
<dbReference type="Pfam" id="PF00378">
    <property type="entry name" value="ECH_1"/>
    <property type="match status" value="1"/>
</dbReference>
<dbReference type="EMBL" id="QWKH01000067">
    <property type="protein sequence ID" value="NBI35030.1"/>
    <property type="molecule type" value="Genomic_DNA"/>
</dbReference>
<dbReference type="EC" id="4.1.3.36" evidence="4 5"/>
<evidence type="ECO:0000313" key="6">
    <source>
        <dbReference type="EMBL" id="NBI35030.1"/>
    </source>
</evidence>
<dbReference type="AlphaFoldDB" id="A0A7C9NZV1"/>
<dbReference type="GO" id="GO:0005829">
    <property type="term" value="C:cytosol"/>
    <property type="evidence" value="ECO:0007669"/>
    <property type="project" value="TreeGrafter"/>
</dbReference>
<dbReference type="InterPro" id="IPR001753">
    <property type="entry name" value="Enoyl-CoA_hydra/iso"/>
</dbReference>
<keyword evidence="2 5" id="KW-0456">Lyase</keyword>